<proteinExistence type="predicted"/>
<sequence length="77" mass="8100">MYMYVYEKIGLYFTYLAVSDSRGKIGVCVSKPAAAAAREEVVVRRLSPLPQSPVPAAAAATKGHSGLLTNSKSGQLG</sequence>
<name>A0ABQ8ZRH5_9ROSI</name>
<evidence type="ECO:0000313" key="2">
    <source>
        <dbReference type="EMBL" id="KAJ6304513.1"/>
    </source>
</evidence>
<evidence type="ECO:0000313" key="3">
    <source>
        <dbReference type="Proteomes" id="UP001141253"/>
    </source>
</evidence>
<comment type="caution">
    <text evidence="2">The sequence shown here is derived from an EMBL/GenBank/DDBJ whole genome shotgun (WGS) entry which is preliminary data.</text>
</comment>
<feature type="compositionally biased region" description="Polar residues" evidence="1">
    <location>
        <begin position="67"/>
        <end position="77"/>
    </location>
</feature>
<accession>A0ABQ8ZRH5</accession>
<feature type="region of interest" description="Disordered" evidence="1">
    <location>
        <begin position="54"/>
        <end position="77"/>
    </location>
</feature>
<dbReference type="Proteomes" id="UP001141253">
    <property type="component" value="Chromosome 16"/>
</dbReference>
<keyword evidence="3" id="KW-1185">Reference proteome</keyword>
<feature type="non-terminal residue" evidence="2">
    <location>
        <position position="77"/>
    </location>
</feature>
<protein>
    <submittedName>
        <fullName evidence="2">Uncharacterized protein</fullName>
    </submittedName>
</protein>
<organism evidence="2 3">
    <name type="scientific">Salix suchowensis</name>
    <dbReference type="NCBI Taxonomy" id="1278906"/>
    <lineage>
        <taxon>Eukaryota</taxon>
        <taxon>Viridiplantae</taxon>
        <taxon>Streptophyta</taxon>
        <taxon>Embryophyta</taxon>
        <taxon>Tracheophyta</taxon>
        <taxon>Spermatophyta</taxon>
        <taxon>Magnoliopsida</taxon>
        <taxon>eudicotyledons</taxon>
        <taxon>Gunneridae</taxon>
        <taxon>Pentapetalae</taxon>
        <taxon>rosids</taxon>
        <taxon>fabids</taxon>
        <taxon>Malpighiales</taxon>
        <taxon>Salicaceae</taxon>
        <taxon>Saliceae</taxon>
        <taxon>Salix</taxon>
    </lineage>
</organism>
<reference evidence="2" key="1">
    <citation type="submission" date="2022-10" db="EMBL/GenBank/DDBJ databases">
        <authorList>
            <person name="Hyden B.L."/>
            <person name="Feng K."/>
            <person name="Yates T."/>
            <person name="Jawdy S."/>
            <person name="Smart L.B."/>
            <person name="Muchero W."/>
        </authorList>
    </citation>
    <scope>NUCLEOTIDE SEQUENCE</scope>
    <source>
        <tissue evidence="2">Shoot tip</tissue>
    </source>
</reference>
<dbReference type="EMBL" id="JAPFFI010000027">
    <property type="protein sequence ID" value="KAJ6304513.1"/>
    <property type="molecule type" value="Genomic_DNA"/>
</dbReference>
<gene>
    <name evidence="2" type="ORF">OIU77_018220</name>
</gene>
<reference evidence="2" key="2">
    <citation type="journal article" date="2023" name="Int. J. Mol. Sci.">
        <title>De Novo Assembly and Annotation of 11 Diverse Shrub Willow (Salix) Genomes Reveals Novel Gene Organization in Sex-Linked Regions.</title>
        <authorList>
            <person name="Hyden B."/>
            <person name="Feng K."/>
            <person name="Yates T.B."/>
            <person name="Jawdy S."/>
            <person name="Cereghino C."/>
            <person name="Smart L.B."/>
            <person name="Muchero W."/>
        </authorList>
    </citation>
    <scope>NUCLEOTIDE SEQUENCE</scope>
    <source>
        <tissue evidence="2">Shoot tip</tissue>
    </source>
</reference>
<evidence type="ECO:0000256" key="1">
    <source>
        <dbReference type="SAM" id="MobiDB-lite"/>
    </source>
</evidence>